<dbReference type="PROSITE" id="PS50181">
    <property type="entry name" value="FBOX"/>
    <property type="match status" value="1"/>
</dbReference>
<name>A0A078FAV8_BRANA</name>
<evidence type="ECO:0000259" key="1">
    <source>
        <dbReference type="PROSITE" id="PS50181"/>
    </source>
</evidence>
<evidence type="ECO:0000313" key="3">
    <source>
        <dbReference type="Proteomes" id="UP000028999"/>
    </source>
</evidence>
<dbReference type="SMART" id="SM00579">
    <property type="entry name" value="FBD"/>
    <property type="match status" value="1"/>
</dbReference>
<reference evidence="2 3" key="1">
    <citation type="journal article" date="2014" name="Science">
        <title>Plant genetics. Early allopolyploid evolution in the post-Neolithic Brassica napus oilseed genome.</title>
        <authorList>
            <person name="Chalhoub B."/>
            <person name="Denoeud F."/>
            <person name="Liu S."/>
            <person name="Parkin I.A."/>
            <person name="Tang H."/>
            <person name="Wang X."/>
            <person name="Chiquet J."/>
            <person name="Belcram H."/>
            <person name="Tong C."/>
            <person name="Samans B."/>
            <person name="Correa M."/>
            <person name="Da Silva C."/>
            <person name="Just J."/>
            <person name="Falentin C."/>
            <person name="Koh C.S."/>
            <person name="Le Clainche I."/>
            <person name="Bernard M."/>
            <person name="Bento P."/>
            <person name="Noel B."/>
            <person name="Labadie K."/>
            <person name="Alberti A."/>
            <person name="Charles M."/>
            <person name="Arnaud D."/>
            <person name="Guo H."/>
            <person name="Daviaud C."/>
            <person name="Alamery S."/>
            <person name="Jabbari K."/>
            <person name="Zhao M."/>
            <person name="Edger P.P."/>
            <person name="Chelaifa H."/>
            <person name="Tack D."/>
            <person name="Lassalle G."/>
            <person name="Mestiri I."/>
            <person name="Schnel N."/>
            <person name="Le Paslier M.C."/>
            <person name="Fan G."/>
            <person name="Renault V."/>
            <person name="Bayer P.E."/>
            <person name="Golicz A.A."/>
            <person name="Manoli S."/>
            <person name="Lee T.H."/>
            <person name="Thi V.H."/>
            <person name="Chalabi S."/>
            <person name="Hu Q."/>
            <person name="Fan C."/>
            <person name="Tollenaere R."/>
            <person name="Lu Y."/>
            <person name="Battail C."/>
            <person name="Shen J."/>
            <person name="Sidebottom C.H."/>
            <person name="Wang X."/>
            <person name="Canaguier A."/>
            <person name="Chauveau A."/>
            <person name="Berard A."/>
            <person name="Deniot G."/>
            <person name="Guan M."/>
            <person name="Liu Z."/>
            <person name="Sun F."/>
            <person name="Lim Y.P."/>
            <person name="Lyons E."/>
            <person name="Town C.D."/>
            <person name="Bancroft I."/>
            <person name="Wang X."/>
            <person name="Meng J."/>
            <person name="Ma J."/>
            <person name="Pires J.C."/>
            <person name="King G.J."/>
            <person name="Brunel D."/>
            <person name="Delourme R."/>
            <person name="Renard M."/>
            <person name="Aury J.M."/>
            <person name="Adams K.L."/>
            <person name="Batley J."/>
            <person name="Snowdon R.J."/>
            <person name="Tost J."/>
            <person name="Edwards D."/>
            <person name="Zhou Y."/>
            <person name="Hua W."/>
            <person name="Sharpe A.G."/>
            <person name="Paterson A.H."/>
            <person name="Guan C."/>
            <person name="Wincker P."/>
        </authorList>
    </citation>
    <scope>NUCLEOTIDE SEQUENCE [LARGE SCALE GENOMIC DNA]</scope>
    <source>
        <strain evidence="3">cv. Darmor-bzh</strain>
    </source>
</reference>
<dbReference type="Proteomes" id="UP000028999">
    <property type="component" value="Unassembled WGS sequence"/>
</dbReference>
<dbReference type="PaxDb" id="3708-A0A078FAV8"/>
<dbReference type="STRING" id="3708.A0A078FAV8"/>
<evidence type="ECO:0000313" key="2">
    <source>
        <dbReference type="EMBL" id="CDY10521.1"/>
    </source>
</evidence>
<dbReference type="InterPro" id="IPR055294">
    <property type="entry name" value="FBL60-like"/>
</dbReference>
<dbReference type="Pfam" id="PF00646">
    <property type="entry name" value="F-box"/>
    <property type="match status" value="1"/>
</dbReference>
<gene>
    <name evidence="2" type="primary">BnaC03g70930D</name>
    <name evidence="2" type="ORF">GSBRNA2T00032473001</name>
</gene>
<dbReference type="InterPro" id="IPR036047">
    <property type="entry name" value="F-box-like_dom_sf"/>
</dbReference>
<dbReference type="OMA" id="QVDQQDK"/>
<dbReference type="PANTHER" id="PTHR31293:SF12">
    <property type="entry name" value="RNI-LIKE SUPERFAMILY PROTEIN"/>
    <property type="match status" value="1"/>
</dbReference>
<keyword evidence="3" id="KW-1185">Reference proteome</keyword>
<dbReference type="SUPFAM" id="SSF81383">
    <property type="entry name" value="F-box domain"/>
    <property type="match status" value="1"/>
</dbReference>
<dbReference type="Gramene" id="CDY10521">
    <property type="protein sequence ID" value="CDY10521"/>
    <property type="gene ID" value="GSBRNA2T00032473001"/>
</dbReference>
<dbReference type="PANTHER" id="PTHR31293">
    <property type="entry name" value="RNI-LIKE SUPERFAMILY PROTEIN"/>
    <property type="match status" value="1"/>
</dbReference>
<accession>A0A078FAV8</accession>
<dbReference type="InterPro" id="IPR006566">
    <property type="entry name" value="FBD"/>
</dbReference>
<protein>
    <submittedName>
        <fullName evidence="2">BnaC03g70930D protein</fullName>
    </submittedName>
</protein>
<dbReference type="EMBL" id="LK032004">
    <property type="protein sequence ID" value="CDY10521.1"/>
    <property type="molecule type" value="Genomic_DNA"/>
</dbReference>
<organism evidence="2 3">
    <name type="scientific">Brassica napus</name>
    <name type="common">Rape</name>
    <dbReference type="NCBI Taxonomy" id="3708"/>
    <lineage>
        <taxon>Eukaryota</taxon>
        <taxon>Viridiplantae</taxon>
        <taxon>Streptophyta</taxon>
        <taxon>Embryophyta</taxon>
        <taxon>Tracheophyta</taxon>
        <taxon>Spermatophyta</taxon>
        <taxon>Magnoliopsida</taxon>
        <taxon>eudicotyledons</taxon>
        <taxon>Gunneridae</taxon>
        <taxon>Pentapetalae</taxon>
        <taxon>rosids</taxon>
        <taxon>malvids</taxon>
        <taxon>Brassicales</taxon>
        <taxon>Brassicaceae</taxon>
        <taxon>Brassiceae</taxon>
        <taxon>Brassica</taxon>
    </lineage>
</organism>
<feature type="domain" description="F-box" evidence="1">
    <location>
        <begin position="29"/>
        <end position="77"/>
    </location>
</feature>
<dbReference type="SMART" id="SM00256">
    <property type="entry name" value="FBOX"/>
    <property type="match status" value="1"/>
</dbReference>
<proteinExistence type="predicted"/>
<sequence length="390" mass="44296">MMIINKSFAGTLVKSGEAMAPKKVETGGRDLISSLPDELLSEILSLLPTKTAASTSILSKRWKNLLSLVHNLDFDESTMVFDPSLPKAGLRFIDFVRRTLVLLGDSPIHKLSLEWKSEKAQHLIYPLIYNALQREVLELHLISPKRQFVPSELFFSKTLVKLTLTLGCFARETTTCSVLFPALKSLSLFSVMFAASSEMYGVLLVLDQTDDYSCFIFKTPSLVFLDYSSYAAQDYLVQFDDSLVEARLDSRLWKYYNHVLPLPISYGYQLSKHGEYWGDATKLILGVSNVVTLHLSPDSLEVFYFCFICDHGKMMRSCCLLSCRVKVLKVYGYEGSCEELNQMRHFLKNLRFLKLVKVKVQEQVNYLSLTIDLTKLLSTASSNNCKIQFI</sequence>
<dbReference type="AlphaFoldDB" id="A0A078FAV8"/>
<dbReference type="InterPro" id="IPR001810">
    <property type="entry name" value="F-box_dom"/>
</dbReference>
<dbReference type="Gene3D" id="1.20.1280.50">
    <property type="match status" value="1"/>
</dbReference>